<organism evidence="1 2">
    <name type="scientific">Pseudodesulfovibrio piezophilus (strain DSM 21447 / JCM 15486 / C1TLV30)</name>
    <name type="common">Desulfovibrio piezophilus</name>
    <dbReference type="NCBI Taxonomy" id="1322246"/>
    <lineage>
        <taxon>Bacteria</taxon>
        <taxon>Pseudomonadati</taxon>
        <taxon>Thermodesulfobacteriota</taxon>
        <taxon>Desulfovibrionia</taxon>
        <taxon>Desulfovibrionales</taxon>
        <taxon>Desulfovibrionaceae</taxon>
    </lineage>
</organism>
<keyword evidence="2" id="KW-1185">Reference proteome</keyword>
<dbReference type="HOGENOM" id="CLU_2698645_0_0_7"/>
<dbReference type="AntiFam" id="ANF00015">
    <property type="entry name" value="tRNA translation"/>
</dbReference>
<gene>
    <name evidence="1" type="ordered locus">BN4_12616</name>
</gene>
<reference evidence="1 2" key="1">
    <citation type="journal article" date="2013" name="PLoS ONE">
        <title>The first genomic and proteomic characterization of a deep-sea sulfate reducer: insights into the piezophilic lifestyle of Desulfovibrio piezophilus.</title>
        <authorList>
            <person name="Pradel N."/>
            <person name="Ji B."/>
            <person name="Gimenez G."/>
            <person name="Talla E."/>
            <person name="Lenoble P."/>
            <person name="Garel M."/>
            <person name="Tamburini C."/>
            <person name="Fourquet P."/>
            <person name="Lebrun R."/>
            <person name="Bertin P."/>
            <person name="Denis Y."/>
            <person name="Pophillat M."/>
            <person name="Barbe V."/>
            <person name="Ollivier B."/>
            <person name="Dolla A."/>
        </authorList>
    </citation>
    <scope>NUCLEOTIDE SEQUENCE [LARGE SCALE GENOMIC DNA]</scope>
    <source>
        <strain evidence="2">DSM 10523 / SB164P1</strain>
    </source>
</reference>
<sequence>MLIVTRVLTFSPTLTYEERSRARVAELVDAADSKSAGFTAVGVQVPALVPYENPTTPKVVSKAPNIRGFFFVC</sequence>
<accession>M1WRZ2</accession>
<proteinExistence type="predicted"/>
<protein>
    <submittedName>
        <fullName evidence="1">Uncharacterized protein</fullName>
    </submittedName>
</protein>
<evidence type="ECO:0000313" key="2">
    <source>
        <dbReference type="Proteomes" id="UP000011724"/>
    </source>
</evidence>
<dbReference type="Proteomes" id="UP000011724">
    <property type="component" value="Chromosome"/>
</dbReference>
<evidence type="ECO:0000313" key="1">
    <source>
        <dbReference type="EMBL" id="CCH49849.1"/>
    </source>
</evidence>
<dbReference type="EMBL" id="FO203427">
    <property type="protein sequence ID" value="CCH49849.1"/>
    <property type="molecule type" value="Genomic_DNA"/>
</dbReference>
<reference evidence="2" key="2">
    <citation type="journal article" date="2013" name="Stand. Genomic Sci.">
        <title>Complete genome sequence of Desulfocapsa sulfexigens, a marine deltaproteobacterium specialized in disproportionating inorganic sulfur compounds.</title>
        <authorList>
            <person name="Finster K.W."/>
            <person name="Kjeldsen K.U."/>
            <person name="Kube M."/>
            <person name="Reinhardt R."/>
            <person name="Mussmann M."/>
            <person name="Amann R."/>
            <person name="Schreiber L."/>
        </authorList>
    </citation>
    <scope>NUCLEOTIDE SEQUENCE [LARGE SCALE GENOMIC DNA]</scope>
    <source>
        <strain evidence="2">DSM 10523 / SB164P1</strain>
    </source>
</reference>
<dbReference type="AlphaFoldDB" id="M1WRZ2"/>
<dbReference type="KEGG" id="dpi:BN4_12616"/>
<name>M1WRZ2_PSEP2</name>